<evidence type="ECO:0000313" key="5">
    <source>
        <dbReference type="Proteomes" id="UP000321638"/>
    </source>
</evidence>
<dbReference type="Pfam" id="PF09718">
    <property type="entry name" value="Tape_meas_lam_C"/>
    <property type="match status" value="1"/>
</dbReference>
<name>A0A5C8P8I1_9HYPH</name>
<protein>
    <submittedName>
        <fullName evidence="4">Uncharacterized protein</fullName>
    </submittedName>
</protein>
<dbReference type="EMBL" id="VDUZ01000065">
    <property type="protein sequence ID" value="TXL70102.1"/>
    <property type="molecule type" value="Genomic_DNA"/>
</dbReference>
<dbReference type="OrthoDB" id="7996304at2"/>
<evidence type="ECO:0000256" key="1">
    <source>
        <dbReference type="SAM" id="MobiDB-lite"/>
    </source>
</evidence>
<evidence type="ECO:0000259" key="2">
    <source>
        <dbReference type="Pfam" id="PF09718"/>
    </source>
</evidence>
<gene>
    <name evidence="4" type="ORF">FHP25_35870</name>
</gene>
<evidence type="ECO:0000313" key="4">
    <source>
        <dbReference type="EMBL" id="TXL70102.1"/>
    </source>
</evidence>
<dbReference type="Proteomes" id="UP000321638">
    <property type="component" value="Unassembled WGS sequence"/>
</dbReference>
<comment type="caution">
    <text evidence="4">The sequence shown here is derived from an EMBL/GenBank/DDBJ whole genome shotgun (WGS) entry which is preliminary data.</text>
</comment>
<dbReference type="RefSeq" id="WP_147851826.1">
    <property type="nucleotide sequence ID" value="NZ_VDUZ01000065.1"/>
</dbReference>
<dbReference type="AlphaFoldDB" id="A0A5C8P8I1"/>
<reference evidence="4 5" key="1">
    <citation type="submission" date="2019-06" db="EMBL/GenBank/DDBJ databases">
        <title>New taxonomy in bacterial strain CC-CFT640, isolated from vineyard.</title>
        <authorList>
            <person name="Lin S.-Y."/>
            <person name="Tsai C.-F."/>
            <person name="Young C.-C."/>
        </authorList>
    </citation>
    <scope>NUCLEOTIDE SEQUENCE [LARGE SCALE GENOMIC DNA]</scope>
    <source>
        <strain evidence="4 5">CC-CFT640</strain>
    </source>
</reference>
<sequence length="689" mass="73965">MPLDGSDIRFTLSAKDLTGGVFNQFQNKLRQMEGTLAGVQKGFSGIQTFLGRLQAGAAAFGLSLGIGEFVAFNRQIMDTVGGLGELAQQLGISTTALQAYQTAALQSGVKAQQFEQSLIKLNRTMGDALGGDKKSIEAFSELGVRILDVNGKLRSSDSILAEVARRVMALGTEAEKTAAMNKLFGESGARLLPMLPELAKGVGQLTAEARAAGTLIEQGVIDKLDKASDQAALARKKFEATFARDVTLPMIEGMTWILNLMNQQIEKAGDLRLAYLRAFSSVPGAGGAFELMARLIEEQNRQQAAGQVGGIVGGMIGSGLGGGKPDPGGAFNPTPRGTSDRFGEQMRSMERDAARFAERLAMLKADTKTAWPEFERQLDSIEQTEKRIADLTKGMPANSPMAVQLSTQAIMTEKARLELEKYQRAVVDADRFERQFGDGTLELTETLHQLDAARATGRLSLEAYTIAVQQAREEQERHALVMQGMASQGWDGFIAGIRLAQSEWDRANSAFEQGQRFFERTMQGMEDALTQFVTTGKLNFRDLANSIIGDLIRMQVRAASTSLFGLLTNAIGNALGGGVSGSSGQRSGDYYNVPARAAGGPVTSGSPYMVGERGPELFVPDRSGTIYPNGTGPGMGGVTVRQSFVVNGGDEAAVNRAMAQWLPVMRQEALAAVLEARQRGGRFAQAFRQ</sequence>
<dbReference type="InterPro" id="IPR006431">
    <property type="entry name" value="Phage_tape_meas_C"/>
</dbReference>
<accession>A0A5C8P8I1</accession>
<dbReference type="InterPro" id="IPR010090">
    <property type="entry name" value="Phage_tape_meas"/>
</dbReference>
<feature type="domain" description="Bacteriophage tail tape measure C-terminal" evidence="2">
    <location>
        <begin position="496"/>
        <end position="564"/>
    </location>
</feature>
<keyword evidence="5" id="KW-1185">Reference proteome</keyword>
<dbReference type="Pfam" id="PF10145">
    <property type="entry name" value="PhageMin_Tail"/>
    <property type="match status" value="1"/>
</dbReference>
<feature type="domain" description="Phage tail tape measure protein" evidence="3">
    <location>
        <begin position="73"/>
        <end position="185"/>
    </location>
</feature>
<feature type="region of interest" description="Disordered" evidence="1">
    <location>
        <begin position="322"/>
        <end position="342"/>
    </location>
</feature>
<organism evidence="4 5">
    <name type="scientific">Vineibacter terrae</name>
    <dbReference type="NCBI Taxonomy" id="2586908"/>
    <lineage>
        <taxon>Bacteria</taxon>
        <taxon>Pseudomonadati</taxon>
        <taxon>Pseudomonadota</taxon>
        <taxon>Alphaproteobacteria</taxon>
        <taxon>Hyphomicrobiales</taxon>
        <taxon>Vineibacter</taxon>
    </lineage>
</organism>
<proteinExistence type="predicted"/>
<evidence type="ECO:0000259" key="3">
    <source>
        <dbReference type="Pfam" id="PF10145"/>
    </source>
</evidence>